<dbReference type="EMBL" id="CADEAL010004311">
    <property type="protein sequence ID" value="CAB1456774.1"/>
    <property type="molecule type" value="Genomic_DNA"/>
</dbReference>
<feature type="region of interest" description="Disordered" evidence="1">
    <location>
        <begin position="1"/>
        <end position="21"/>
    </location>
</feature>
<comment type="caution">
    <text evidence="2">The sequence shown here is derived from an EMBL/GenBank/DDBJ whole genome shotgun (WGS) entry which is preliminary data.</text>
</comment>
<protein>
    <submittedName>
        <fullName evidence="2">Uncharacterized protein</fullName>
    </submittedName>
</protein>
<dbReference type="AlphaFoldDB" id="A0A9N7VVY7"/>
<evidence type="ECO:0000313" key="2">
    <source>
        <dbReference type="EMBL" id="CAB1456774.1"/>
    </source>
</evidence>
<reference evidence="2" key="1">
    <citation type="submission" date="2020-03" db="EMBL/GenBank/DDBJ databases">
        <authorList>
            <person name="Weist P."/>
        </authorList>
    </citation>
    <scope>NUCLEOTIDE SEQUENCE</scope>
</reference>
<organism evidence="2 3">
    <name type="scientific">Pleuronectes platessa</name>
    <name type="common">European plaice</name>
    <dbReference type="NCBI Taxonomy" id="8262"/>
    <lineage>
        <taxon>Eukaryota</taxon>
        <taxon>Metazoa</taxon>
        <taxon>Chordata</taxon>
        <taxon>Craniata</taxon>
        <taxon>Vertebrata</taxon>
        <taxon>Euteleostomi</taxon>
        <taxon>Actinopterygii</taxon>
        <taxon>Neopterygii</taxon>
        <taxon>Teleostei</taxon>
        <taxon>Neoteleostei</taxon>
        <taxon>Acanthomorphata</taxon>
        <taxon>Carangaria</taxon>
        <taxon>Pleuronectiformes</taxon>
        <taxon>Pleuronectoidei</taxon>
        <taxon>Pleuronectidae</taxon>
        <taxon>Pleuronectes</taxon>
    </lineage>
</organism>
<evidence type="ECO:0000256" key="1">
    <source>
        <dbReference type="SAM" id="MobiDB-lite"/>
    </source>
</evidence>
<keyword evidence="3" id="KW-1185">Reference proteome</keyword>
<accession>A0A9N7VVY7</accession>
<sequence>MTARPRGATTQPHWRVPKRRRAKPELHLGGADNCDAHDGARGQFRGSTETVGFILCRPQMCVPSPSDGCAEVRPGTAQHLTCRISALLPIRASPSSALKGIHPPVFLPSLLLSSSCHLRSEKHLELVTLSSKL</sequence>
<evidence type="ECO:0000313" key="3">
    <source>
        <dbReference type="Proteomes" id="UP001153269"/>
    </source>
</evidence>
<name>A0A9N7VVY7_PLEPL</name>
<gene>
    <name evidence="2" type="ORF">PLEPLA_LOCUS44568</name>
</gene>
<dbReference type="Proteomes" id="UP001153269">
    <property type="component" value="Unassembled WGS sequence"/>
</dbReference>
<proteinExistence type="predicted"/>